<evidence type="ECO:0000313" key="1">
    <source>
        <dbReference type="EMBL" id="SDN29665.1"/>
    </source>
</evidence>
<sequence>MVDGEKSDTSRRAILKGTAGTVGAASIPATAAANSSGQSIELRRKRLEAQRRIPKEYDEASVQEALDEDAEALLRALADEGFISSPDLSDFASIEDPASSATMSNNRKVATVGDVHEATGQQTAHLQAYATTDSHDIDFHVLPDVDVAFAVAKERSGDGLFLVDPSNDTTTSEVSPQGCSGEKCQAICDPTNPRIDPYVIRTQGDTPCSNTCVDSEDICGECPDADECDDSGGGGW</sequence>
<gene>
    <name evidence="1" type="ORF">SAMN05192554_12534</name>
</gene>
<dbReference type="Proteomes" id="UP000199370">
    <property type="component" value="Unassembled WGS sequence"/>
</dbReference>
<dbReference type="AlphaFoldDB" id="A0A1H0A864"/>
<dbReference type="EMBL" id="FNIA01000025">
    <property type="protein sequence ID" value="SDN29665.1"/>
    <property type="molecule type" value="Genomic_DNA"/>
</dbReference>
<evidence type="ECO:0000313" key="2">
    <source>
        <dbReference type="Proteomes" id="UP000199370"/>
    </source>
</evidence>
<dbReference type="RefSeq" id="WP_089735777.1">
    <property type="nucleotide sequence ID" value="NZ_FNIA01000025.1"/>
</dbReference>
<keyword evidence="2" id="KW-1185">Reference proteome</keyword>
<dbReference type="InterPro" id="IPR006311">
    <property type="entry name" value="TAT_signal"/>
</dbReference>
<name>A0A1H0A864_9EURY</name>
<proteinExistence type="predicted"/>
<protein>
    <submittedName>
        <fullName evidence="1">Uncharacterized protein</fullName>
    </submittedName>
</protein>
<reference evidence="1 2" key="1">
    <citation type="submission" date="2016-10" db="EMBL/GenBank/DDBJ databases">
        <authorList>
            <person name="de Groot N.N."/>
        </authorList>
    </citation>
    <scope>NUCLEOTIDE SEQUENCE [LARGE SCALE GENOMIC DNA]</scope>
    <source>
        <strain evidence="2">EB21,IBRC-M 10013,KCTC 4048</strain>
    </source>
</reference>
<accession>A0A1H0A864</accession>
<organism evidence="1 2">
    <name type="scientific">Haloarchaeobius iranensis</name>
    <dbReference type="NCBI Taxonomy" id="996166"/>
    <lineage>
        <taxon>Archaea</taxon>
        <taxon>Methanobacteriati</taxon>
        <taxon>Methanobacteriota</taxon>
        <taxon>Stenosarchaea group</taxon>
        <taxon>Halobacteria</taxon>
        <taxon>Halobacteriales</taxon>
        <taxon>Halorubellaceae</taxon>
        <taxon>Haloarchaeobius</taxon>
    </lineage>
</organism>
<dbReference type="OrthoDB" id="387602at2157"/>
<dbReference type="PROSITE" id="PS51318">
    <property type="entry name" value="TAT"/>
    <property type="match status" value="1"/>
</dbReference>